<organism evidence="1 2">
    <name type="scientific">Portunus trituberculatus</name>
    <name type="common">Swimming crab</name>
    <name type="synonym">Neptunus trituberculatus</name>
    <dbReference type="NCBI Taxonomy" id="210409"/>
    <lineage>
        <taxon>Eukaryota</taxon>
        <taxon>Metazoa</taxon>
        <taxon>Ecdysozoa</taxon>
        <taxon>Arthropoda</taxon>
        <taxon>Crustacea</taxon>
        <taxon>Multicrustacea</taxon>
        <taxon>Malacostraca</taxon>
        <taxon>Eumalacostraca</taxon>
        <taxon>Eucarida</taxon>
        <taxon>Decapoda</taxon>
        <taxon>Pleocyemata</taxon>
        <taxon>Brachyura</taxon>
        <taxon>Eubrachyura</taxon>
        <taxon>Portunoidea</taxon>
        <taxon>Portunidae</taxon>
        <taxon>Portuninae</taxon>
        <taxon>Portunus</taxon>
    </lineage>
</organism>
<reference evidence="1 2" key="1">
    <citation type="submission" date="2019-05" db="EMBL/GenBank/DDBJ databases">
        <title>Another draft genome of Portunus trituberculatus and its Hox gene families provides insights of decapod evolution.</title>
        <authorList>
            <person name="Jeong J.-H."/>
            <person name="Song I."/>
            <person name="Kim S."/>
            <person name="Choi T."/>
            <person name="Kim D."/>
            <person name="Ryu S."/>
            <person name="Kim W."/>
        </authorList>
    </citation>
    <scope>NUCLEOTIDE SEQUENCE [LARGE SCALE GENOMIC DNA]</scope>
    <source>
        <tissue evidence="1">Muscle</tissue>
    </source>
</reference>
<name>A0A5B7JP77_PORTR</name>
<dbReference type="AlphaFoldDB" id="A0A5B7JP77"/>
<sequence length="74" mass="8525">MNILRFLVSCCRQFPLSFHLGTEQDDHVRLEILPLPGSSFYPKPLPIQEGLFSSTWKHPLLTEVHTSISAKQYK</sequence>
<protein>
    <submittedName>
        <fullName evidence="1">Uncharacterized protein</fullName>
    </submittedName>
</protein>
<evidence type="ECO:0000313" key="2">
    <source>
        <dbReference type="Proteomes" id="UP000324222"/>
    </source>
</evidence>
<evidence type="ECO:0000313" key="1">
    <source>
        <dbReference type="EMBL" id="MPC94898.1"/>
    </source>
</evidence>
<proteinExistence type="predicted"/>
<dbReference type="EMBL" id="VSRR010100202">
    <property type="protein sequence ID" value="MPC94898.1"/>
    <property type="molecule type" value="Genomic_DNA"/>
</dbReference>
<comment type="caution">
    <text evidence="1">The sequence shown here is derived from an EMBL/GenBank/DDBJ whole genome shotgun (WGS) entry which is preliminary data.</text>
</comment>
<dbReference type="Proteomes" id="UP000324222">
    <property type="component" value="Unassembled WGS sequence"/>
</dbReference>
<accession>A0A5B7JP77</accession>
<gene>
    <name evidence="1" type="ORF">E2C01_090088</name>
</gene>
<keyword evidence="2" id="KW-1185">Reference proteome</keyword>